<evidence type="ECO:0000313" key="2">
    <source>
        <dbReference type="EMBL" id="CAH9085801.1"/>
    </source>
</evidence>
<reference evidence="2" key="1">
    <citation type="submission" date="2022-07" db="EMBL/GenBank/DDBJ databases">
        <authorList>
            <person name="Macas J."/>
            <person name="Novak P."/>
            <person name="Neumann P."/>
        </authorList>
    </citation>
    <scope>NUCLEOTIDE SEQUENCE</scope>
</reference>
<dbReference type="AlphaFoldDB" id="A0AAV0CXJ5"/>
<evidence type="ECO:0000313" key="3">
    <source>
        <dbReference type="Proteomes" id="UP001152523"/>
    </source>
</evidence>
<accession>A0AAV0CXJ5</accession>
<evidence type="ECO:0000256" key="1">
    <source>
        <dbReference type="SAM" id="MobiDB-lite"/>
    </source>
</evidence>
<feature type="region of interest" description="Disordered" evidence="1">
    <location>
        <begin position="26"/>
        <end position="49"/>
    </location>
</feature>
<gene>
    <name evidence="2" type="ORF">CEPIT_LOCUS9559</name>
</gene>
<protein>
    <submittedName>
        <fullName evidence="2">Uncharacterized protein</fullName>
    </submittedName>
</protein>
<dbReference type="EMBL" id="CAMAPF010000055">
    <property type="protein sequence ID" value="CAH9085801.1"/>
    <property type="molecule type" value="Genomic_DNA"/>
</dbReference>
<name>A0AAV0CXJ5_9ASTE</name>
<organism evidence="2 3">
    <name type="scientific">Cuscuta epithymum</name>
    <dbReference type="NCBI Taxonomy" id="186058"/>
    <lineage>
        <taxon>Eukaryota</taxon>
        <taxon>Viridiplantae</taxon>
        <taxon>Streptophyta</taxon>
        <taxon>Embryophyta</taxon>
        <taxon>Tracheophyta</taxon>
        <taxon>Spermatophyta</taxon>
        <taxon>Magnoliopsida</taxon>
        <taxon>eudicotyledons</taxon>
        <taxon>Gunneridae</taxon>
        <taxon>Pentapetalae</taxon>
        <taxon>asterids</taxon>
        <taxon>lamiids</taxon>
        <taxon>Solanales</taxon>
        <taxon>Convolvulaceae</taxon>
        <taxon>Cuscuteae</taxon>
        <taxon>Cuscuta</taxon>
        <taxon>Cuscuta subgen. Cuscuta</taxon>
    </lineage>
</organism>
<comment type="caution">
    <text evidence="2">The sequence shown here is derived from an EMBL/GenBank/DDBJ whole genome shotgun (WGS) entry which is preliminary data.</text>
</comment>
<sequence>MADMLRSGFCKACSLCTGSVLADKNSEERPTMTDGGHSSKFGGVHQGCDDHNLEQRRQVRQQRFARSAATETESELSFSLLWTAATKIWKWVGSSSGRKTSAMARDGGRSGDDISGQVWDGSR</sequence>
<dbReference type="Proteomes" id="UP001152523">
    <property type="component" value="Unassembled WGS sequence"/>
</dbReference>
<keyword evidence="3" id="KW-1185">Reference proteome</keyword>
<feature type="region of interest" description="Disordered" evidence="1">
    <location>
        <begin position="96"/>
        <end position="123"/>
    </location>
</feature>
<proteinExistence type="predicted"/>